<dbReference type="PANTHER" id="PTHR11558:SF11">
    <property type="entry name" value="SPERMIDINE SYNTHASE"/>
    <property type="match status" value="1"/>
</dbReference>
<dbReference type="InterPro" id="IPR001045">
    <property type="entry name" value="Spermi_synthase"/>
</dbReference>
<dbReference type="GO" id="GO:0005829">
    <property type="term" value="C:cytosol"/>
    <property type="evidence" value="ECO:0007669"/>
    <property type="project" value="TreeGrafter"/>
</dbReference>
<evidence type="ECO:0000259" key="8">
    <source>
        <dbReference type="PROSITE" id="PS51006"/>
    </source>
</evidence>
<keyword evidence="3 4" id="KW-0620">Polyamine biosynthesis</keyword>
<dbReference type="Gene3D" id="3.40.50.150">
    <property type="entry name" value="Vaccinia Virus protein VP39"/>
    <property type="match status" value="1"/>
</dbReference>
<dbReference type="AlphaFoldDB" id="A0A2T2WPL1"/>
<feature type="binding site" evidence="4">
    <location>
        <position position="165"/>
    </location>
    <ligand>
        <name>S-methyl-5'-thioadenosine</name>
        <dbReference type="ChEBI" id="CHEBI:17509"/>
    </ligand>
</feature>
<dbReference type="GO" id="GO:0004766">
    <property type="term" value="F:spermidine synthase activity"/>
    <property type="evidence" value="ECO:0007669"/>
    <property type="project" value="UniProtKB-UniRule"/>
</dbReference>
<gene>
    <name evidence="4" type="primary">speE</name>
    <name evidence="9" type="ORF">C7B45_00810</name>
</gene>
<evidence type="ECO:0000256" key="3">
    <source>
        <dbReference type="ARBA" id="ARBA00023115"/>
    </source>
</evidence>
<feature type="domain" description="PABS" evidence="8">
    <location>
        <begin position="2"/>
        <end position="238"/>
    </location>
</feature>
<dbReference type="Gene3D" id="2.30.140.10">
    <property type="entry name" value="Spermidine synthase, tetramerisation domain"/>
    <property type="match status" value="1"/>
</dbReference>
<organism evidence="9 10">
    <name type="scientific">Sulfobacillus acidophilus</name>
    <dbReference type="NCBI Taxonomy" id="53633"/>
    <lineage>
        <taxon>Bacteria</taxon>
        <taxon>Bacillati</taxon>
        <taxon>Bacillota</taxon>
        <taxon>Clostridia</taxon>
        <taxon>Eubacteriales</taxon>
        <taxon>Clostridiales Family XVII. Incertae Sedis</taxon>
        <taxon>Sulfobacillus</taxon>
    </lineage>
</organism>
<comment type="similarity">
    <text evidence="1 4 6">Belongs to the spermidine/spermine synthase family.</text>
</comment>
<dbReference type="PANTHER" id="PTHR11558">
    <property type="entry name" value="SPERMIDINE/SPERMINE SYNTHASE"/>
    <property type="match status" value="1"/>
</dbReference>
<accession>A0A2T2WPL1</accession>
<dbReference type="PROSITE" id="PS51006">
    <property type="entry name" value="PABS_2"/>
    <property type="match status" value="1"/>
</dbReference>
<dbReference type="NCBIfam" id="TIGR00417">
    <property type="entry name" value="speE"/>
    <property type="match status" value="1"/>
</dbReference>
<evidence type="ECO:0000256" key="6">
    <source>
        <dbReference type="RuleBase" id="RU003836"/>
    </source>
</evidence>
<keyword evidence="2 4" id="KW-0808">Transferase</keyword>
<comment type="function">
    <text evidence="4">Catalyzes the irreversible transfer of a propylamine group from the amino donor S-adenosylmethioninamine (decarboxy-AdoMet) to putrescine (1,4-diaminobutane) to yield spermidine.</text>
</comment>
<comment type="pathway">
    <text evidence="4">Amine and polyamine biosynthesis; spermidine biosynthesis; spermidine from putrescine: step 1/1.</text>
</comment>
<dbReference type="EC" id="2.5.1.16" evidence="4"/>
<comment type="caution">
    <text evidence="9">The sequence shown here is derived from an EMBL/GenBank/DDBJ whole genome shotgun (WGS) entry which is preliminary data.</text>
</comment>
<dbReference type="InterPro" id="IPR035246">
    <property type="entry name" value="Spermidine_synt_N"/>
</dbReference>
<feature type="binding site" evidence="4">
    <location>
        <position position="62"/>
    </location>
    <ligand>
        <name>spermidine</name>
        <dbReference type="ChEBI" id="CHEBI:57834"/>
    </ligand>
</feature>
<dbReference type="NCBIfam" id="NF002010">
    <property type="entry name" value="PRK00811.1"/>
    <property type="match status" value="1"/>
</dbReference>
<keyword evidence="4 7" id="KW-0745">Spermidine biosynthesis</keyword>
<feature type="binding site" evidence="4">
    <location>
        <position position="31"/>
    </location>
    <ligand>
        <name>S-methyl-5'-thioadenosine</name>
        <dbReference type="ChEBI" id="CHEBI:17509"/>
    </ligand>
</feature>
<dbReference type="InterPro" id="IPR030374">
    <property type="entry name" value="PABS"/>
</dbReference>
<dbReference type="InterPro" id="IPR029063">
    <property type="entry name" value="SAM-dependent_MTases_sf"/>
</dbReference>
<sequence length="288" mass="31786">MALWFSETASPGHHLEWKVNRLLFSGQSQFQTVEVLDTQAFGPSLVLDGIMQTTTGDEYIYHEMLAWVPLSAHPHPHRVLIIGGGDGGLAREVLSSPCVQEVTLVEIDSLVVEVSRQFLPTHASAFADPRLHLIIADGFEYLARTDLEPFDLILIDSTDPEGTGPGGILYTAEFHQKVFQALADDGLYVQQTGTPIYNPEVLAETSRSVAQIFPICRVFWCVVPTYPGGFFTFTSGSKRYDLQQFSPQAVNHARWYTPAIHRGAFALPPVVAQLVPPAIQEAQTFFGS</sequence>
<dbReference type="PROSITE" id="PS01330">
    <property type="entry name" value="PABS_1"/>
    <property type="match status" value="1"/>
</dbReference>
<dbReference type="Proteomes" id="UP000241848">
    <property type="component" value="Unassembled WGS sequence"/>
</dbReference>
<dbReference type="UniPathway" id="UPA00248">
    <property type="reaction ID" value="UER00314"/>
</dbReference>
<proteinExistence type="inferred from homology"/>
<feature type="binding site" evidence="4">
    <location>
        <position position="86"/>
    </location>
    <ligand>
        <name>spermidine</name>
        <dbReference type="ChEBI" id="CHEBI:57834"/>
    </ligand>
</feature>
<dbReference type="EMBL" id="PXYV01000001">
    <property type="protein sequence ID" value="PSR24178.1"/>
    <property type="molecule type" value="Genomic_DNA"/>
</dbReference>
<feature type="active site" description="Proton acceptor" evidence="4 5">
    <location>
        <position position="156"/>
    </location>
</feature>
<feature type="binding site" evidence="4">
    <location>
        <begin position="156"/>
        <end position="159"/>
    </location>
    <ligand>
        <name>spermidine</name>
        <dbReference type="ChEBI" id="CHEBI:57834"/>
    </ligand>
</feature>
<dbReference type="NCBIfam" id="NF037959">
    <property type="entry name" value="MFS_SpdSyn"/>
    <property type="match status" value="1"/>
</dbReference>
<comment type="catalytic activity">
    <reaction evidence="4 7">
        <text>S-adenosyl 3-(methylsulfanyl)propylamine + putrescine = S-methyl-5'-thioadenosine + spermidine + H(+)</text>
        <dbReference type="Rhea" id="RHEA:12721"/>
        <dbReference type="ChEBI" id="CHEBI:15378"/>
        <dbReference type="ChEBI" id="CHEBI:17509"/>
        <dbReference type="ChEBI" id="CHEBI:57443"/>
        <dbReference type="ChEBI" id="CHEBI:57834"/>
        <dbReference type="ChEBI" id="CHEBI:326268"/>
        <dbReference type="EC" id="2.5.1.16"/>
    </reaction>
</comment>
<evidence type="ECO:0000256" key="4">
    <source>
        <dbReference type="HAMAP-Rule" id="MF_00198"/>
    </source>
</evidence>
<protein>
    <recommendedName>
        <fullName evidence="4">Polyamine aminopropyltransferase</fullName>
    </recommendedName>
    <alternativeName>
        <fullName evidence="4">Putrescine aminopropyltransferase</fullName>
        <shortName evidence="4">PAPT</shortName>
    </alternativeName>
    <alternativeName>
        <fullName evidence="4">Spermidine synthase</fullName>
        <shortName evidence="4">SPDS</shortName>
        <shortName evidence="4">SPDSY</shortName>
        <ecNumber evidence="4">2.5.1.16</ecNumber>
    </alternativeName>
</protein>
<dbReference type="GO" id="GO:0008295">
    <property type="term" value="P:spermidine biosynthetic process"/>
    <property type="evidence" value="ECO:0007669"/>
    <property type="project" value="UniProtKB-UniRule"/>
</dbReference>
<comment type="subunit">
    <text evidence="4">Homodimer or homotetramer.</text>
</comment>
<feature type="binding site" evidence="4">
    <location>
        <position position="106"/>
    </location>
    <ligand>
        <name>S-methyl-5'-thioadenosine</name>
        <dbReference type="ChEBI" id="CHEBI:17509"/>
    </ligand>
</feature>
<dbReference type="Pfam" id="PF01564">
    <property type="entry name" value="Spermine_synth"/>
    <property type="match status" value="1"/>
</dbReference>
<dbReference type="Pfam" id="PF17284">
    <property type="entry name" value="Spermine_synt_N"/>
    <property type="match status" value="1"/>
</dbReference>
<evidence type="ECO:0000256" key="7">
    <source>
        <dbReference type="RuleBase" id="RU003837"/>
    </source>
</evidence>
<dbReference type="HAMAP" id="MF_00198">
    <property type="entry name" value="Spermidine_synth"/>
    <property type="match status" value="1"/>
</dbReference>
<dbReference type="InterPro" id="IPR037163">
    <property type="entry name" value="Spermidine_synt_N_sf"/>
</dbReference>
<feature type="binding site" evidence="4">
    <location>
        <begin position="137"/>
        <end position="138"/>
    </location>
    <ligand>
        <name>S-methyl-5'-thioadenosine</name>
        <dbReference type="ChEBI" id="CHEBI:17509"/>
    </ligand>
</feature>
<evidence type="ECO:0000313" key="10">
    <source>
        <dbReference type="Proteomes" id="UP000241848"/>
    </source>
</evidence>
<evidence type="ECO:0000313" key="9">
    <source>
        <dbReference type="EMBL" id="PSR24178.1"/>
    </source>
</evidence>
<evidence type="ECO:0000256" key="1">
    <source>
        <dbReference type="ARBA" id="ARBA00007867"/>
    </source>
</evidence>
<dbReference type="SUPFAM" id="SSF53335">
    <property type="entry name" value="S-adenosyl-L-methionine-dependent methyltransferases"/>
    <property type="match status" value="1"/>
</dbReference>
<evidence type="ECO:0000256" key="5">
    <source>
        <dbReference type="PROSITE-ProRule" id="PRU00354"/>
    </source>
</evidence>
<name>A0A2T2WPL1_9FIRM</name>
<evidence type="ECO:0000256" key="2">
    <source>
        <dbReference type="ARBA" id="ARBA00022679"/>
    </source>
</evidence>
<dbReference type="InterPro" id="IPR030373">
    <property type="entry name" value="PABS_CS"/>
</dbReference>
<reference evidence="9 10" key="1">
    <citation type="journal article" date="2014" name="BMC Genomics">
        <title>Comparison of environmental and isolate Sulfobacillus genomes reveals diverse carbon, sulfur, nitrogen, and hydrogen metabolisms.</title>
        <authorList>
            <person name="Justice N.B."/>
            <person name="Norman A."/>
            <person name="Brown C.T."/>
            <person name="Singh A."/>
            <person name="Thomas B.C."/>
            <person name="Banfield J.F."/>
        </authorList>
    </citation>
    <scope>NUCLEOTIDE SEQUENCE [LARGE SCALE GENOMIC DNA]</scope>
    <source>
        <strain evidence="9">AMDSBA3</strain>
    </source>
</reference>